<evidence type="ECO:0000313" key="1">
    <source>
        <dbReference type="EMBL" id="SVA40374.1"/>
    </source>
</evidence>
<dbReference type="EMBL" id="UINC01008986">
    <property type="protein sequence ID" value="SVA40374.1"/>
    <property type="molecule type" value="Genomic_DNA"/>
</dbReference>
<dbReference type="AlphaFoldDB" id="A0A381VJL7"/>
<dbReference type="Pfam" id="PF12594">
    <property type="entry name" value="DUF3764"/>
    <property type="match status" value="1"/>
</dbReference>
<name>A0A381VJL7_9ZZZZ</name>
<sequence>MASYALIKFKISNDFSEWEQAYYSAQPMARQAGIVELFHGRCDDDPQTCFVLCHVSSKEAMDQFFAKAGEQVAKSGHILESTEVTMLNN</sequence>
<evidence type="ECO:0008006" key="2">
    <source>
        <dbReference type="Google" id="ProtNLM"/>
    </source>
</evidence>
<proteinExistence type="predicted"/>
<accession>A0A381VJL7</accession>
<organism evidence="1">
    <name type="scientific">marine metagenome</name>
    <dbReference type="NCBI Taxonomy" id="408172"/>
    <lineage>
        <taxon>unclassified sequences</taxon>
        <taxon>metagenomes</taxon>
        <taxon>ecological metagenomes</taxon>
    </lineage>
</organism>
<gene>
    <name evidence="1" type="ORF">METZ01_LOCUS93228</name>
</gene>
<protein>
    <recommendedName>
        <fullName evidence="2">DUF3764 domain-containing protein</fullName>
    </recommendedName>
</protein>
<dbReference type="InterPro" id="IPR022240">
    <property type="entry name" value="DUF3764"/>
</dbReference>
<reference evidence="1" key="1">
    <citation type="submission" date="2018-05" db="EMBL/GenBank/DDBJ databases">
        <authorList>
            <person name="Lanie J.A."/>
            <person name="Ng W.-L."/>
            <person name="Kazmierczak K.M."/>
            <person name="Andrzejewski T.M."/>
            <person name="Davidsen T.M."/>
            <person name="Wayne K.J."/>
            <person name="Tettelin H."/>
            <person name="Glass J.I."/>
            <person name="Rusch D."/>
            <person name="Podicherti R."/>
            <person name="Tsui H.-C.T."/>
            <person name="Winkler M.E."/>
        </authorList>
    </citation>
    <scope>NUCLEOTIDE SEQUENCE</scope>
</reference>